<dbReference type="Proteomes" id="UP000592780">
    <property type="component" value="Unassembled WGS sequence"/>
</dbReference>
<dbReference type="AlphaFoldDB" id="A0A7W8QC58"/>
<comment type="caution">
    <text evidence="3">The sequence shown here is derived from an EMBL/GenBank/DDBJ whole genome shotgun (WGS) entry which is preliminary data.</text>
</comment>
<protein>
    <recommendedName>
        <fullName evidence="5">DUF262 domain-containing protein</fullName>
    </recommendedName>
</protein>
<feature type="domain" description="GmrSD restriction endonucleases N-terminal" evidence="1">
    <location>
        <begin position="11"/>
        <end position="232"/>
    </location>
</feature>
<sequence length="658" mass="76017">MSNARNGLKTLAELFSGAHFLIPDYQRGYAWGKEQCEDFWKDIELLGESARHYGGQLILDLQASEEDHATRYVVVDGQQRLTSAIVALRAFVDATAKSELAEIQQFRTSVESLFHFEESESGVRDYKFGYADQGTSHIYLLGGIFADPRYVTAVAAKRTLYTENLRSAYELFTKRMSELDEPEQLAFARKLSDSLHFNVFHVDPQFDIHVAFETINNRGKHLSQLELLKNRLIYISTILGQRPGVDARLGGDMRAEINEWWSSIYSWLGNDPNCQLDDDEFLRTHWIAYFGYDKSESDAMHAKLFDDVFAVHRVMTGELTADDVRKYVRSLGQAATLWHYIHSPVPHLPSETVLWLERIERLRWGSFKPLVLSAFQALAALKPLVVSQPQSAAEYFGQVDPLLRQVERFIFMIFYVSERRAHTGKADIYRQAHRLHRTIEAGNFEEISSELEATVRFVGALNDNDDGDVRKHSVAGDYFDDWPGYFDLASFRDAAKRRLDRDDGYYGWDFTRAVLFEYELSLQGSTRPTKVDWKDASFKSVEHIYPQKPEDDSWTSRFPFDGRQERMRRMWRNSLGNLLLLSCEVNASLSNHPFAEKKKKYATGSYSENEVAQDYLVWSTNSVIKRGSALLEFAEKRWGFSFAAWKIRYEDCLRTDKR</sequence>
<dbReference type="InterPro" id="IPR011089">
    <property type="entry name" value="GmrSD_C"/>
</dbReference>
<dbReference type="RefSeq" id="WP_184132206.1">
    <property type="nucleotide sequence ID" value="NZ_JACHDD010000009.1"/>
</dbReference>
<proteinExistence type="predicted"/>
<evidence type="ECO:0000313" key="4">
    <source>
        <dbReference type="Proteomes" id="UP000592780"/>
    </source>
</evidence>
<dbReference type="InterPro" id="IPR004919">
    <property type="entry name" value="GmrSD_N"/>
</dbReference>
<evidence type="ECO:0000313" key="3">
    <source>
        <dbReference type="EMBL" id="MBB5427610.1"/>
    </source>
</evidence>
<accession>A0A7W8QC58</accession>
<keyword evidence="4" id="KW-1185">Reference proteome</keyword>
<evidence type="ECO:0000259" key="2">
    <source>
        <dbReference type="Pfam" id="PF07510"/>
    </source>
</evidence>
<evidence type="ECO:0000259" key="1">
    <source>
        <dbReference type="Pfam" id="PF03235"/>
    </source>
</evidence>
<name>A0A7W8QC58_PARAM</name>
<dbReference type="Pfam" id="PF03235">
    <property type="entry name" value="GmrSD_N"/>
    <property type="match status" value="1"/>
</dbReference>
<gene>
    <name evidence="3" type="ORF">HDG40_005789</name>
</gene>
<dbReference type="PANTHER" id="PTHR35149:SF1">
    <property type="entry name" value="DUF5655 DOMAIN-CONTAINING PROTEIN"/>
    <property type="match status" value="1"/>
</dbReference>
<dbReference type="PANTHER" id="PTHR35149">
    <property type="entry name" value="SLL5132 PROTEIN"/>
    <property type="match status" value="1"/>
</dbReference>
<dbReference type="EMBL" id="JACHDD010000009">
    <property type="protein sequence ID" value="MBB5427610.1"/>
    <property type="molecule type" value="Genomic_DNA"/>
</dbReference>
<reference evidence="3 4" key="1">
    <citation type="submission" date="2020-08" db="EMBL/GenBank/DDBJ databases">
        <title>Genomic Encyclopedia of Type Strains, Phase IV (KMG-V): Genome sequencing to study the core and pangenomes of soil and plant-associated prokaryotes.</title>
        <authorList>
            <person name="Whitman W."/>
        </authorList>
    </citation>
    <scope>NUCLEOTIDE SEQUENCE [LARGE SCALE GENOMIC DNA]</scope>
    <source>
        <strain evidence="3 4">JPY158</strain>
    </source>
</reference>
<feature type="domain" description="GmrSD restriction endonucleases C-terminal" evidence="2">
    <location>
        <begin position="493"/>
        <end position="632"/>
    </location>
</feature>
<dbReference type="Pfam" id="PF07510">
    <property type="entry name" value="GmrSD_C"/>
    <property type="match status" value="1"/>
</dbReference>
<evidence type="ECO:0008006" key="5">
    <source>
        <dbReference type="Google" id="ProtNLM"/>
    </source>
</evidence>
<organism evidence="3 4">
    <name type="scientific">Paraburkholderia atlantica</name>
    <dbReference type="NCBI Taxonomy" id="2654982"/>
    <lineage>
        <taxon>Bacteria</taxon>
        <taxon>Pseudomonadati</taxon>
        <taxon>Pseudomonadota</taxon>
        <taxon>Betaproteobacteria</taxon>
        <taxon>Burkholderiales</taxon>
        <taxon>Burkholderiaceae</taxon>
        <taxon>Paraburkholderia</taxon>
    </lineage>
</organism>